<name>A0A5D3AE54_GOSMU</name>
<proteinExistence type="predicted"/>
<evidence type="ECO:0000313" key="1">
    <source>
        <dbReference type="EMBL" id="TYJ48649.1"/>
    </source>
</evidence>
<dbReference type="EMBL" id="CM017636">
    <property type="protein sequence ID" value="TYJ48649.1"/>
    <property type="molecule type" value="Genomic_DNA"/>
</dbReference>
<keyword evidence="2" id="KW-1185">Reference proteome</keyword>
<dbReference type="Proteomes" id="UP000323597">
    <property type="component" value="Chromosome A01"/>
</dbReference>
<dbReference type="AlphaFoldDB" id="A0A5D3AE54"/>
<organism evidence="1 2">
    <name type="scientific">Gossypium mustelinum</name>
    <name type="common">Cotton</name>
    <name type="synonym">Gossypium caicoense</name>
    <dbReference type="NCBI Taxonomy" id="34275"/>
    <lineage>
        <taxon>Eukaryota</taxon>
        <taxon>Viridiplantae</taxon>
        <taxon>Streptophyta</taxon>
        <taxon>Embryophyta</taxon>
        <taxon>Tracheophyta</taxon>
        <taxon>Spermatophyta</taxon>
        <taxon>Magnoliopsida</taxon>
        <taxon>eudicotyledons</taxon>
        <taxon>Gunneridae</taxon>
        <taxon>Pentapetalae</taxon>
        <taxon>rosids</taxon>
        <taxon>malvids</taxon>
        <taxon>Malvales</taxon>
        <taxon>Malvaceae</taxon>
        <taxon>Malvoideae</taxon>
        <taxon>Gossypium</taxon>
    </lineage>
</organism>
<reference evidence="1 2" key="1">
    <citation type="submission" date="2019-07" db="EMBL/GenBank/DDBJ databases">
        <title>WGS assembly of Gossypium mustelinum.</title>
        <authorList>
            <person name="Chen Z.J."/>
            <person name="Sreedasyam A."/>
            <person name="Ando A."/>
            <person name="Song Q."/>
            <person name="De L."/>
            <person name="Hulse-Kemp A."/>
            <person name="Ding M."/>
            <person name="Ye W."/>
            <person name="Kirkbride R."/>
            <person name="Jenkins J."/>
            <person name="Plott C."/>
            <person name="Lovell J."/>
            <person name="Lin Y.-M."/>
            <person name="Vaughn R."/>
            <person name="Liu B."/>
            <person name="Li W."/>
            <person name="Simpson S."/>
            <person name="Scheffler B."/>
            <person name="Saski C."/>
            <person name="Grover C."/>
            <person name="Hu G."/>
            <person name="Conover J."/>
            <person name="Carlson J."/>
            <person name="Shu S."/>
            <person name="Boston L."/>
            <person name="Williams M."/>
            <person name="Peterson D."/>
            <person name="Mcgee K."/>
            <person name="Jones D."/>
            <person name="Wendel J."/>
            <person name="Stelly D."/>
            <person name="Grimwood J."/>
            <person name="Schmutz J."/>
        </authorList>
    </citation>
    <scope>NUCLEOTIDE SEQUENCE [LARGE SCALE GENOMIC DNA]</scope>
    <source>
        <strain evidence="1">1408120.09</strain>
    </source>
</reference>
<protein>
    <submittedName>
        <fullName evidence="1">Uncharacterized protein</fullName>
    </submittedName>
</protein>
<sequence length="59" mass="6948">MEFLAMQAHKQLQGEEKPHKPFLQFRSLELRKLMIKGKVADNWTHSKNKNISVLKAIFL</sequence>
<accession>A0A5D3AE54</accession>
<gene>
    <name evidence="1" type="ORF">E1A91_A01G077800v1</name>
</gene>
<evidence type="ECO:0000313" key="2">
    <source>
        <dbReference type="Proteomes" id="UP000323597"/>
    </source>
</evidence>